<evidence type="ECO:0000313" key="2">
    <source>
        <dbReference type="Proteomes" id="UP000193495"/>
    </source>
</evidence>
<evidence type="ECO:0000313" key="1">
    <source>
        <dbReference type="EMBL" id="SLN72443.1"/>
    </source>
</evidence>
<proteinExistence type="predicted"/>
<protein>
    <submittedName>
        <fullName evidence="1">Uncharacterized protein</fullName>
    </submittedName>
</protein>
<dbReference type="PROSITE" id="PS51257">
    <property type="entry name" value="PROKAR_LIPOPROTEIN"/>
    <property type="match status" value="1"/>
</dbReference>
<organism evidence="1 2">
    <name type="scientific">Limimaricola soesokkakensis</name>
    <dbReference type="NCBI Taxonomy" id="1343159"/>
    <lineage>
        <taxon>Bacteria</taxon>
        <taxon>Pseudomonadati</taxon>
        <taxon>Pseudomonadota</taxon>
        <taxon>Alphaproteobacteria</taxon>
        <taxon>Rhodobacterales</taxon>
        <taxon>Paracoccaceae</taxon>
        <taxon>Limimaricola</taxon>
    </lineage>
</organism>
<dbReference type="AlphaFoldDB" id="A0A1X7A7Y9"/>
<dbReference type="EMBL" id="FWFY01000025">
    <property type="protein sequence ID" value="SLN72443.1"/>
    <property type="molecule type" value="Genomic_DNA"/>
</dbReference>
<reference evidence="1 2" key="1">
    <citation type="submission" date="2017-03" db="EMBL/GenBank/DDBJ databases">
        <authorList>
            <person name="Afonso C.L."/>
            <person name="Miller P.J."/>
            <person name="Scott M.A."/>
            <person name="Spackman E."/>
            <person name="Goraichik I."/>
            <person name="Dimitrov K.M."/>
            <person name="Suarez D.L."/>
            <person name="Swayne D.E."/>
        </authorList>
    </citation>
    <scope>NUCLEOTIDE SEQUENCE [LARGE SCALE GENOMIC DNA]</scope>
    <source>
        <strain evidence="1 2">CECT 8367</strain>
    </source>
</reference>
<sequence>MIDKFLTPRAFPPLRRGLALLSTIAAMSGCSLSSTGGGLATAMFATSGAVAPGYSMSEGGSVSIPLEQLLATAPVTVTESLPNDTFLPGDNSMTHLHLSSWGFGSPLSRALGQIGTLPAPFEYITERDFRPAGDFNGQYHYAVSAPDADTTCVLAIRVAEEESRLKVMRNCVIGDLVEALEPILET</sequence>
<name>A0A1X7A7Y9_9RHOB</name>
<accession>A0A1X7A7Y9</accession>
<gene>
    <name evidence="1" type="ORF">LOS8367_03700</name>
</gene>
<dbReference type="Proteomes" id="UP000193495">
    <property type="component" value="Unassembled WGS sequence"/>
</dbReference>